<evidence type="ECO:0000313" key="2">
    <source>
        <dbReference type="Proteomes" id="UP001177260"/>
    </source>
</evidence>
<accession>A0ACC3AMQ6</accession>
<sequence>MAGSPSSGSKPEKSMSSRLLTMKFMQRAAASAAANEPSQTPDTPSPKRHRNGQTEAQSPATPQSDLEAISAALAAEEERRREAVNRQAAEAGESEWVLDFGAGAQYAPQPRVVTADSLDADDDDMMYGGRQSYGNFKRKKRVVTENGETATVDEDDEDTDAMIKREKTKAERSGPVKLSKLTSISGAGGQPTFGRSRSPSQSKKKRKHK</sequence>
<dbReference type="EMBL" id="JAOPJF010000128">
    <property type="protein sequence ID" value="KAK1138798.1"/>
    <property type="molecule type" value="Genomic_DNA"/>
</dbReference>
<dbReference type="Proteomes" id="UP001177260">
    <property type="component" value="Unassembled WGS sequence"/>
</dbReference>
<reference evidence="1 2" key="1">
    <citation type="journal article" date="2023" name="ACS Omega">
        <title>Identification of the Neoaspergillic Acid Biosynthesis Gene Cluster by Establishing an In Vitro CRISPR-Ribonucleoprotein Genetic System in Aspergillus melleus.</title>
        <authorList>
            <person name="Yuan B."/>
            <person name="Grau M.F."/>
            <person name="Murata R.M."/>
            <person name="Torok T."/>
            <person name="Venkateswaran K."/>
            <person name="Stajich J.E."/>
            <person name="Wang C.C.C."/>
        </authorList>
    </citation>
    <scope>NUCLEOTIDE SEQUENCE [LARGE SCALE GENOMIC DNA]</scope>
    <source>
        <strain evidence="1 2">IMV 1140</strain>
    </source>
</reference>
<name>A0ACC3AMQ6_9EURO</name>
<comment type="caution">
    <text evidence="1">The sequence shown here is derived from an EMBL/GenBank/DDBJ whole genome shotgun (WGS) entry which is preliminary data.</text>
</comment>
<protein>
    <submittedName>
        <fullName evidence="1">Uncharacterized protein</fullName>
    </submittedName>
</protein>
<proteinExistence type="predicted"/>
<gene>
    <name evidence="1" type="ORF">N8T08_001759</name>
</gene>
<organism evidence="1 2">
    <name type="scientific">Aspergillus melleus</name>
    <dbReference type="NCBI Taxonomy" id="138277"/>
    <lineage>
        <taxon>Eukaryota</taxon>
        <taxon>Fungi</taxon>
        <taxon>Dikarya</taxon>
        <taxon>Ascomycota</taxon>
        <taxon>Pezizomycotina</taxon>
        <taxon>Eurotiomycetes</taxon>
        <taxon>Eurotiomycetidae</taxon>
        <taxon>Eurotiales</taxon>
        <taxon>Aspergillaceae</taxon>
        <taxon>Aspergillus</taxon>
        <taxon>Aspergillus subgen. Circumdati</taxon>
    </lineage>
</organism>
<evidence type="ECO:0000313" key="1">
    <source>
        <dbReference type="EMBL" id="KAK1138798.1"/>
    </source>
</evidence>
<keyword evidence="2" id="KW-1185">Reference proteome</keyword>